<keyword evidence="7" id="KW-0694">RNA-binding</keyword>
<protein>
    <recommendedName>
        <fullName evidence="2">tyrosine--tRNA ligase</fullName>
        <ecNumber evidence="2">6.1.1.1</ecNumber>
    </recommendedName>
    <alternativeName>
        <fullName evidence="10">Tyrosyl-tRNA synthetase</fullName>
    </alternativeName>
</protein>
<accession>A0A381SGX6</accession>
<dbReference type="PRINTS" id="PR01040">
    <property type="entry name" value="TRNASYNTHTYR"/>
</dbReference>
<dbReference type="GO" id="GO:0004831">
    <property type="term" value="F:tyrosine-tRNA ligase activity"/>
    <property type="evidence" value="ECO:0007669"/>
    <property type="project" value="UniProtKB-EC"/>
</dbReference>
<dbReference type="PROSITE" id="PS50889">
    <property type="entry name" value="S4"/>
    <property type="match status" value="1"/>
</dbReference>
<dbReference type="InterPro" id="IPR014729">
    <property type="entry name" value="Rossmann-like_a/b/a_fold"/>
</dbReference>
<evidence type="ECO:0000256" key="11">
    <source>
        <dbReference type="ARBA" id="ARBA00048248"/>
    </source>
</evidence>
<keyword evidence="5" id="KW-0547">Nucleotide-binding</keyword>
<dbReference type="AlphaFoldDB" id="A0A381SGX6"/>
<gene>
    <name evidence="14" type="ORF">METZ01_LOCUS56174</name>
</gene>
<dbReference type="InterPro" id="IPR054608">
    <property type="entry name" value="SYY-like_C"/>
</dbReference>
<feature type="domain" description="Tyrosine--tRNA ligase SYY-like C-terminal" evidence="13">
    <location>
        <begin position="356"/>
        <end position="433"/>
    </location>
</feature>
<evidence type="ECO:0000256" key="12">
    <source>
        <dbReference type="SAM" id="MobiDB-lite"/>
    </source>
</evidence>
<comment type="subcellular location">
    <subcellularLocation>
        <location evidence="1">Cytoplasm</location>
    </subcellularLocation>
</comment>
<dbReference type="Pfam" id="PF22421">
    <property type="entry name" value="SYY_C-terminal"/>
    <property type="match status" value="1"/>
</dbReference>
<evidence type="ECO:0000256" key="4">
    <source>
        <dbReference type="ARBA" id="ARBA00022598"/>
    </source>
</evidence>
<evidence type="ECO:0000313" key="14">
    <source>
        <dbReference type="EMBL" id="SVA03320.1"/>
    </source>
</evidence>
<dbReference type="PANTHER" id="PTHR11766:SF0">
    <property type="entry name" value="TYROSINE--TRNA LIGASE, MITOCHONDRIAL"/>
    <property type="match status" value="1"/>
</dbReference>
<dbReference type="EC" id="6.1.1.1" evidence="2"/>
<dbReference type="Gene3D" id="3.10.290.10">
    <property type="entry name" value="RNA-binding S4 domain"/>
    <property type="match status" value="1"/>
</dbReference>
<keyword evidence="4" id="KW-0436">Ligase</keyword>
<dbReference type="GO" id="GO:0005524">
    <property type="term" value="F:ATP binding"/>
    <property type="evidence" value="ECO:0007669"/>
    <property type="project" value="UniProtKB-KW"/>
</dbReference>
<dbReference type="InterPro" id="IPR002307">
    <property type="entry name" value="Tyr-tRNA-ligase"/>
</dbReference>
<sequence length="437" mass="46988">MSEPHSDGFIGAAILDDLAARGLVQDSTDLEALRSRLAEGPVTVYCGFDPTADSLHIGHLVPLLLLRRFQDAGHRPIALAGGATGMVGDPSGRSEERNLLDGETLTRNAEAVTDQLRSFLRFEGDPDLEGQAAVMVDNREWTENVGVLDFLRDVGKHVTVGTMLGKESIRARLAGDQGISFTEFSYMLLQANDFTELHDRLGCEMQVGGSDQWGNITAGIDLIRRRSSGTAHGLTVPLITRADGAKFGKTADGTIWLDSVRTLPYEMHQYFVNVDDRDVERLLLQLTLVPVGEVAAAMADHANAPELRTAQRRLADEVCTLVHGADETARAGLAARGLFSDEAPTVEVLDALRGIVPETTVEAADLNGEESLVDALVASGLSGSRGDARRTVSGGGVSVNGRRQDPDALALPDDALVEGRYVLLQKGRRNRHLLVVD</sequence>
<dbReference type="InterPro" id="IPR024088">
    <property type="entry name" value="Tyr-tRNA-ligase_bac-type"/>
</dbReference>
<dbReference type="PROSITE" id="PS00178">
    <property type="entry name" value="AA_TRNA_LIGASE_I"/>
    <property type="match status" value="1"/>
</dbReference>
<dbReference type="InterPro" id="IPR024107">
    <property type="entry name" value="Tyr-tRNA-ligase_bac_1"/>
</dbReference>
<dbReference type="FunFam" id="1.10.240.10:FF:000001">
    <property type="entry name" value="Tyrosine--tRNA ligase"/>
    <property type="match status" value="1"/>
</dbReference>
<keyword evidence="9" id="KW-0030">Aminoacyl-tRNA synthetase</keyword>
<evidence type="ECO:0000259" key="13">
    <source>
        <dbReference type="Pfam" id="PF22421"/>
    </source>
</evidence>
<evidence type="ECO:0000256" key="2">
    <source>
        <dbReference type="ARBA" id="ARBA00013160"/>
    </source>
</evidence>
<dbReference type="PANTHER" id="PTHR11766">
    <property type="entry name" value="TYROSYL-TRNA SYNTHETASE"/>
    <property type="match status" value="1"/>
</dbReference>
<dbReference type="InterPro" id="IPR001412">
    <property type="entry name" value="aa-tRNA-synth_I_CS"/>
</dbReference>
<name>A0A381SGX6_9ZZZZ</name>
<dbReference type="GO" id="GO:0003723">
    <property type="term" value="F:RNA binding"/>
    <property type="evidence" value="ECO:0007669"/>
    <property type="project" value="UniProtKB-KW"/>
</dbReference>
<evidence type="ECO:0000256" key="5">
    <source>
        <dbReference type="ARBA" id="ARBA00022741"/>
    </source>
</evidence>
<dbReference type="GO" id="GO:0006437">
    <property type="term" value="P:tyrosyl-tRNA aminoacylation"/>
    <property type="evidence" value="ECO:0007669"/>
    <property type="project" value="InterPro"/>
</dbReference>
<dbReference type="InterPro" id="IPR002305">
    <property type="entry name" value="aa-tRNA-synth_Ic"/>
</dbReference>
<organism evidence="14">
    <name type="scientific">marine metagenome</name>
    <dbReference type="NCBI Taxonomy" id="408172"/>
    <lineage>
        <taxon>unclassified sequences</taxon>
        <taxon>metagenomes</taxon>
        <taxon>ecological metagenomes</taxon>
    </lineage>
</organism>
<keyword evidence="6" id="KW-0067">ATP-binding</keyword>
<feature type="region of interest" description="Disordered" evidence="12">
    <location>
        <begin position="383"/>
        <end position="404"/>
    </location>
</feature>
<evidence type="ECO:0000256" key="6">
    <source>
        <dbReference type="ARBA" id="ARBA00022840"/>
    </source>
</evidence>
<dbReference type="NCBIfam" id="TIGR00234">
    <property type="entry name" value="tyrS"/>
    <property type="match status" value="1"/>
</dbReference>
<dbReference type="Gene3D" id="1.10.240.10">
    <property type="entry name" value="Tyrosyl-Transfer RNA Synthetase"/>
    <property type="match status" value="1"/>
</dbReference>
<comment type="catalytic activity">
    <reaction evidence="11">
        <text>tRNA(Tyr) + L-tyrosine + ATP = L-tyrosyl-tRNA(Tyr) + AMP + diphosphate + H(+)</text>
        <dbReference type="Rhea" id="RHEA:10220"/>
        <dbReference type="Rhea" id="RHEA-COMP:9706"/>
        <dbReference type="Rhea" id="RHEA-COMP:9707"/>
        <dbReference type="ChEBI" id="CHEBI:15378"/>
        <dbReference type="ChEBI" id="CHEBI:30616"/>
        <dbReference type="ChEBI" id="CHEBI:33019"/>
        <dbReference type="ChEBI" id="CHEBI:58315"/>
        <dbReference type="ChEBI" id="CHEBI:78442"/>
        <dbReference type="ChEBI" id="CHEBI:78536"/>
        <dbReference type="ChEBI" id="CHEBI:456215"/>
        <dbReference type="EC" id="6.1.1.1"/>
    </reaction>
</comment>
<dbReference type="GO" id="GO:0005829">
    <property type="term" value="C:cytosol"/>
    <property type="evidence" value="ECO:0007669"/>
    <property type="project" value="TreeGrafter"/>
</dbReference>
<dbReference type="InterPro" id="IPR036986">
    <property type="entry name" value="S4_RNA-bd_sf"/>
</dbReference>
<keyword evidence="8" id="KW-0648">Protein biosynthesis</keyword>
<evidence type="ECO:0000256" key="1">
    <source>
        <dbReference type="ARBA" id="ARBA00004496"/>
    </source>
</evidence>
<dbReference type="HAMAP" id="MF_02006">
    <property type="entry name" value="Tyr_tRNA_synth_type1"/>
    <property type="match status" value="1"/>
</dbReference>
<dbReference type="SUPFAM" id="SSF52374">
    <property type="entry name" value="Nucleotidylyl transferase"/>
    <property type="match status" value="1"/>
</dbReference>
<dbReference type="FunFam" id="3.40.50.620:FF:000008">
    <property type="entry name" value="Tyrosine--tRNA ligase"/>
    <property type="match status" value="1"/>
</dbReference>
<reference evidence="14" key="1">
    <citation type="submission" date="2018-05" db="EMBL/GenBank/DDBJ databases">
        <authorList>
            <person name="Lanie J.A."/>
            <person name="Ng W.-L."/>
            <person name="Kazmierczak K.M."/>
            <person name="Andrzejewski T.M."/>
            <person name="Davidsen T.M."/>
            <person name="Wayne K.J."/>
            <person name="Tettelin H."/>
            <person name="Glass J.I."/>
            <person name="Rusch D."/>
            <person name="Podicherti R."/>
            <person name="Tsui H.-C.T."/>
            <person name="Winkler M.E."/>
        </authorList>
    </citation>
    <scope>NUCLEOTIDE SEQUENCE</scope>
</reference>
<evidence type="ECO:0000256" key="7">
    <source>
        <dbReference type="ARBA" id="ARBA00022884"/>
    </source>
</evidence>
<evidence type="ECO:0000256" key="8">
    <source>
        <dbReference type="ARBA" id="ARBA00022917"/>
    </source>
</evidence>
<keyword evidence="3" id="KW-0963">Cytoplasm</keyword>
<dbReference type="CDD" id="cd00165">
    <property type="entry name" value="S4"/>
    <property type="match status" value="1"/>
</dbReference>
<dbReference type="SUPFAM" id="SSF55174">
    <property type="entry name" value="Alpha-L RNA-binding motif"/>
    <property type="match status" value="1"/>
</dbReference>
<dbReference type="Gene3D" id="3.40.50.620">
    <property type="entry name" value="HUPs"/>
    <property type="match status" value="1"/>
</dbReference>
<dbReference type="EMBL" id="UINC01003095">
    <property type="protein sequence ID" value="SVA03320.1"/>
    <property type="molecule type" value="Genomic_DNA"/>
</dbReference>
<evidence type="ECO:0000256" key="3">
    <source>
        <dbReference type="ARBA" id="ARBA00022490"/>
    </source>
</evidence>
<dbReference type="GO" id="GO:0042802">
    <property type="term" value="F:identical protein binding"/>
    <property type="evidence" value="ECO:0007669"/>
    <property type="project" value="UniProtKB-ARBA"/>
</dbReference>
<proteinExistence type="inferred from homology"/>
<evidence type="ECO:0000256" key="10">
    <source>
        <dbReference type="ARBA" id="ARBA00033323"/>
    </source>
</evidence>
<evidence type="ECO:0000256" key="9">
    <source>
        <dbReference type="ARBA" id="ARBA00023146"/>
    </source>
</evidence>
<dbReference type="CDD" id="cd00805">
    <property type="entry name" value="TyrRS_core"/>
    <property type="match status" value="1"/>
</dbReference>
<dbReference type="Pfam" id="PF00579">
    <property type="entry name" value="tRNA-synt_1b"/>
    <property type="match status" value="1"/>
</dbReference>